<geneLocation type="chloroplast" evidence="14"/>
<evidence type="ECO:0000313" key="14">
    <source>
        <dbReference type="EMBL" id="SCW22084.1"/>
    </source>
</evidence>
<feature type="domain" description="Carbamoyl-phosphate synthase small subunit N-terminal" evidence="13">
    <location>
        <begin position="7"/>
        <end position="137"/>
    </location>
</feature>
<feature type="binding site" evidence="12">
    <location>
        <position position="314"/>
    </location>
    <ligand>
        <name>L-glutamine</name>
        <dbReference type="ChEBI" id="CHEBI:58359"/>
    </ligand>
</feature>
<keyword evidence="6 12" id="KW-0067">ATP-binding</keyword>
<dbReference type="SUPFAM" id="SSF52317">
    <property type="entry name" value="Class I glutamine amidotransferase-like"/>
    <property type="match status" value="1"/>
</dbReference>
<feature type="active site" description="Nucleophile" evidence="12">
    <location>
        <position position="274"/>
    </location>
</feature>
<dbReference type="SUPFAM" id="SSF52021">
    <property type="entry name" value="Carbamoyl phosphate synthetase, small subunit N-terminal domain"/>
    <property type="match status" value="1"/>
</dbReference>
<dbReference type="GO" id="GO:0044205">
    <property type="term" value="P:'de novo' UMP biosynthetic process"/>
    <property type="evidence" value="ECO:0007669"/>
    <property type="project" value="UniProtKB-UniRule"/>
</dbReference>
<feature type="binding site" evidence="12">
    <location>
        <position position="246"/>
    </location>
    <ligand>
        <name>L-glutamine</name>
        <dbReference type="ChEBI" id="CHEBI:58359"/>
    </ligand>
</feature>
<feature type="binding site" evidence="12">
    <location>
        <position position="248"/>
    </location>
    <ligand>
        <name>L-glutamine</name>
        <dbReference type="ChEBI" id="CHEBI:58359"/>
    </ligand>
</feature>
<dbReference type="GO" id="GO:0009507">
    <property type="term" value="C:chloroplast"/>
    <property type="evidence" value="ECO:0007669"/>
    <property type="project" value="UniProtKB-SubCell"/>
</dbReference>
<dbReference type="RefSeq" id="YP_009313830.1">
    <property type="nucleotide sequence ID" value="NC_031659.1"/>
</dbReference>
<keyword evidence="5 12" id="KW-0547">Nucleotide-binding</keyword>
<gene>
    <name evidence="12 14" type="primary">carA</name>
    <name evidence="14" type="ORF">HV00480_26</name>
</gene>
<comment type="catalytic activity">
    <reaction evidence="10 12">
        <text>hydrogencarbonate + L-glutamine + 2 ATP + H2O = carbamoyl phosphate + L-glutamate + 2 ADP + phosphate + 2 H(+)</text>
        <dbReference type="Rhea" id="RHEA:18633"/>
        <dbReference type="ChEBI" id="CHEBI:15377"/>
        <dbReference type="ChEBI" id="CHEBI:15378"/>
        <dbReference type="ChEBI" id="CHEBI:17544"/>
        <dbReference type="ChEBI" id="CHEBI:29985"/>
        <dbReference type="ChEBI" id="CHEBI:30616"/>
        <dbReference type="ChEBI" id="CHEBI:43474"/>
        <dbReference type="ChEBI" id="CHEBI:58228"/>
        <dbReference type="ChEBI" id="CHEBI:58359"/>
        <dbReference type="ChEBI" id="CHEBI:456216"/>
        <dbReference type="EC" id="6.3.5.5"/>
    </reaction>
</comment>
<evidence type="ECO:0000256" key="1">
    <source>
        <dbReference type="ARBA" id="ARBA00004812"/>
    </source>
</evidence>
<dbReference type="UniPathway" id="UPA00068">
    <property type="reaction ID" value="UER00171"/>
</dbReference>
<evidence type="ECO:0000256" key="5">
    <source>
        <dbReference type="ARBA" id="ARBA00022741"/>
    </source>
</evidence>
<feature type="binding site" evidence="12">
    <location>
        <position position="317"/>
    </location>
    <ligand>
        <name>L-glutamine</name>
        <dbReference type="ChEBI" id="CHEBI:58359"/>
    </ligand>
</feature>
<evidence type="ECO:0000256" key="2">
    <source>
        <dbReference type="ARBA" id="ARBA00005077"/>
    </source>
</evidence>
<dbReference type="EMBL" id="LT622867">
    <property type="protein sequence ID" value="SCW22084.1"/>
    <property type="molecule type" value="Genomic_DNA"/>
</dbReference>
<reference evidence="14" key="1">
    <citation type="submission" date="2016-10" db="EMBL/GenBank/DDBJ databases">
        <title>Chloroplast genomes as a tool to resolve red algal phylogenies: a case study in the Nemaliales.</title>
        <authorList>
            <person name="Costa J.F."/>
            <person name="Lin S.M."/>
            <person name="Macaya E.C."/>
            <person name="Fernandez-Garcia C."/>
            <person name="Verbruggen H."/>
        </authorList>
    </citation>
    <scope>NUCLEOTIDE SEQUENCE</scope>
    <source>
        <strain evidence="14">HV00480</strain>
    </source>
</reference>
<comment type="function">
    <text evidence="12">Small subunit of the glutamine-dependent carbamoyl phosphate synthetase (CPSase). CPSase catalyzes the formation of carbamoyl phosphate from the ammonia moiety of glutamine, carbonate, and phosphate donated by ATP, constituting the first step of 2 biosynthetic pathways, one leading to arginine and/or urea and the other to pyrimidine nucleotides. The small subunit (glutamine amidotransferase) binds and cleaves glutamine to supply the large subunit with the substrate ammonia.</text>
</comment>
<dbReference type="InterPro" id="IPR006274">
    <property type="entry name" value="CarbamoylP_synth_ssu"/>
</dbReference>
<name>A0A1G4NTZ6_9FLOR</name>
<proteinExistence type="inferred from homology"/>
<dbReference type="InterPro" id="IPR050472">
    <property type="entry name" value="Anth_synth/Amidotransfase"/>
</dbReference>
<keyword evidence="12" id="KW-0055">Arginine biosynthesis</keyword>
<feature type="binding site" evidence="12">
    <location>
        <position position="275"/>
    </location>
    <ligand>
        <name>L-glutamine</name>
        <dbReference type="ChEBI" id="CHEBI:58359"/>
    </ligand>
</feature>
<feature type="binding site" evidence="12">
    <location>
        <position position="316"/>
    </location>
    <ligand>
        <name>L-glutamine</name>
        <dbReference type="ChEBI" id="CHEBI:58359"/>
    </ligand>
</feature>
<dbReference type="CDD" id="cd01744">
    <property type="entry name" value="GATase1_CPSase"/>
    <property type="match status" value="1"/>
</dbReference>
<dbReference type="AlphaFoldDB" id="A0A1G4NTZ6"/>
<dbReference type="NCBIfam" id="NF009475">
    <property type="entry name" value="PRK12838.1"/>
    <property type="match status" value="1"/>
</dbReference>
<evidence type="ECO:0000256" key="4">
    <source>
        <dbReference type="ARBA" id="ARBA00022598"/>
    </source>
</evidence>
<dbReference type="Pfam" id="PF00988">
    <property type="entry name" value="CPSase_sm_chain"/>
    <property type="match status" value="1"/>
</dbReference>
<keyword evidence="12" id="KW-0028">Amino-acid biosynthesis</keyword>
<sequence length="391" mass="44318">MFDTKPHKAVLILEDNTKYYGWSFNNINDVIGEVIFNTGMTGYQETMTDPSYAGQIITFTYPELGNTGINQEDNESRKPFIQGIVAKNLCLNSSNWRASQSLIHYLKEHKIAHIYGIDTRALTKHLRSVGTMNGCISTRIHEISTILPQLQQAVKMEGTDIVQYVSTKISFKVSNLQSYYPIYRQKFLETGNMKISIIVIDFGTKYNILRCLQNLSKDINIHVVPAETHIQDIISMKPDGILLSNGPGDPSAVTYAIHTVNHLLKYKIPLFGICMGHQILSLSLGLETFKLQFGHRGLNHPTGYSQYVNITSQNHGFAVHKPDKTQHRLIIYETNYNDGTIASIVHREYPCFAVQYHPEASPGPHDTISLFEHFIKTIILIKQYPLLNPIH</sequence>
<dbReference type="PANTHER" id="PTHR43418:SF7">
    <property type="entry name" value="CARBAMOYL-PHOSPHATE SYNTHASE SMALL CHAIN"/>
    <property type="match status" value="1"/>
</dbReference>
<dbReference type="PANTHER" id="PTHR43418">
    <property type="entry name" value="MULTIFUNCTIONAL TRYPTOPHAN BIOSYNTHESIS PROTEIN-RELATED"/>
    <property type="match status" value="1"/>
</dbReference>
<dbReference type="InterPro" id="IPR017926">
    <property type="entry name" value="GATASE"/>
</dbReference>
<evidence type="ECO:0000256" key="6">
    <source>
        <dbReference type="ARBA" id="ARBA00022840"/>
    </source>
</evidence>
<dbReference type="PRINTS" id="PR00097">
    <property type="entry name" value="ANTSNTHASEII"/>
</dbReference>
<comment type="catalytic activity">
    <reaction evidence="11 12">
        <text>L-glutamine + H2O = L-glutamate + NH4(+)</text>
        <dbReference type="Rhea" id="RHEA:15889"/>
        <dbReference type="ChEBI" id="CHEBI:15377"/>
        <dbReference type="ChEBI" id="CHEBI:28938"/>
        <dbReference type="ChEBI" id="CHEBI:29985"/>
        <dbReference type="ChEBI" id="CHEBI:58359"/>
    </reaction>
</comment>
<keyword evidence="4 12" id="KW-0436">Ligase</keyword>
<comment type="subcellular location">
    <subcellularLocation>
        <location evidence="12">Plastid</location>
        <location evidence="12">Chloroplast</location>
    </subcellularLocation>
</comment>
<dbReference type="GO" id="GO:0005524">
    <property type="term" value="F:ATP binding"/>
    <property type="evidence" value="ECO:0007669"/>
    <property type="project" value="UniProtKB-UniRule"/>
</dbReference>
<dbReference type="FunFam" id="3.50.30.20:FF:000001">
    <property type="entry name" value="Carbamoyl-phosphate synthase small chain"/>
    <property type="match status" value="1"/>
</dbReference>
<evidence type="ECO:0000256" key="9">
    <source>
        <dbReference type="ARBA" id="ARBA00044031"/>
    </source>
</evidence>
<keyword evidence="7 12" id="KW-0315">Glutamine amidotransferase</keyword>
<dbReference type="InterPro" id="IPR036480">
    <property type="entry name" value="CarbP_synth_ssu_N_sf"/>
</dbReference>
<reference evidence="14" key="2">
    <citation type="submission" date="2016-10" db="EMBL/GenBank/DDBJ databases">
        <authorList>
            <person name="de Groot N.N."/>
        </authorList>
    </citation>
    <scope>NUCLEOTIDE SEQUENCE</scope>
    <source>
        <strain evidence="14">HV00480</strain>
    </source>
</reference>
<dbReference type="SMART" id="SM01097">
    <property type="entry name" value="CPSase_sm_chain"/>
    <property type="match status" value="1"/>
</dbReference>
<keyword evidence="14" id="KW-0150">Chloroplast</keyword>
<dbReference type="Pfam" id="PF00117">
    <property type="entry name" value="GATase"/>
    <property type="match status" value="1"/>
</dbReference>
<evidence type="ECO:0000256" key="12">
    <source>
        <dbReference type="HAMAP-Rule" id="MF_01209"/>
    </source>
</evidence>
<dbReference type="GO" id="GO:0004088">
    <property type="term" value="F:carbamoyl-phosphate synthase (glutamine-hydrolyzing) activity"/>
    <property type="evidence" value="ECO:0007669"/>
    <property type="project" value="UniProtKB-UniRule"/>
</dbReference>
<feature type="active site" evidence="12">
    <location>
        <position position="359"/>
    </location>
</feature>
<evidence type="ECO:0000256" key="10">
    <source>
        <dbReference type="ARBA" id="ARBA00048816"/>
    </source>
</evidence>
<dbReference type="Gene3D" id="3.50.30.20">
    <property type="entry name" value="Carbamoyl-phosphate synthase small subunit, N-terminal domain"/>
    <property type="match status" value="1"/>
</dbReference>
<dbReference type="EC" id="6.3.5.5" evidence="12"/>
<dbReference type="Gene3D" id="3.40.50.880">
    <property type="match status" value="1"/>
</dbReference>
<dbReference type="GO" id="GO:0006526">
    <property type="term" value="P:L-arginine biosynthetic process"/>
    <property type="evidence" value="ECO:0007669"/>
    <property type="project" value="UniProtKB-UniRule"/>
</dbReference>
<dbReference type="UniPathway" id="UPA00070">
    <property type="reaction ID" value="UER00115"/>
</dbReference>
<evidence type="ECO:0000256" key="11">
    <source>
        <dbReference type="ARBA" id="ARBA00049285"/>
    </source>
</evidence>
<feature type="binding site" evidence="12">
    <location>
        <position position="278"/>
    </location>
    <ligand>
        <name>L-glutamine</name>
        <dbReference type="ChEBI" id="CHEBI:58359"/>
    </ligand>
</feature>
<dbReference type="PRINTS" id="PR00099">
    <property type="entry name" value="CPSGATASE"/>
</dbReference>
<evidence type="ECO:0000256" key="7">
    <source>
        <dbReference type="ARBA" id="ARBA00022962"/>
    </source>
</evidence>
<dbReference type="GO" id="GO:0006207">
    <property type="term" value="P:'de novo' pyrimidine nucleobase biosynthetic process"/>
    <property type="evidence" value="ECO:0007669"/>
    <property type="project" value="InterPro"/>
</dbReference>
<feature type="active site" evidence="12">
    <location>
        <position position="357"/>
    </location>
</feature>
<comment type="subunit">
    <text evidence="9">Heterodimer composed of 2 chains; the small (or glutamine) chain promotes the hydrolysis of glutamine to ammonia, which is used by the large (or ammonia) chain to synthesize carbamoyl phosphate.</text>
</comment>
<dbReference type="InterPro" id="IPR035686">
    <property type="entry name" value="CPSase_GATase1"/>
</dbReference>
<dbReference type="HAMAP" id="MF_01209">
    <property type="entry name" value="CPSase_S_chain"/>
    <property type="match status" value="1"/>
</dbReference>
<comment type="pathway">
    <text evidence="2 12">Amino-acid biosynthesis; L-arginine biosynthesis; carbamoyl phosphate from bicarbonate: step 1/1.</text>
</comment>
<dbReference type="PROSITE" id="PS51273">
    <property type="entry name" value="GATASE_TYPE_1"/>
    <property type="match status" value="1"/>
</dbReference>
<dbReference type="GeneID" id="29999170"/>
<feature type="binding site" evidence="12">
    <location>
        <position position="51"/>
    </location>
    <ligand>
        <name>L-glutamine</name>
        <dbReference type="ChEBI" id="CHEBI:58359"/>
    </ligand>
</feature>
<dbReference type="NCBIfam" id="TIGR01368">
    <property type="entry name" value="CPSaseIIsmall"/>
    <property type="match status" value="1"/>
</dbReference>
<dbReference type="GO" id="GO:0006541">
    <property type="term" value="P:glutamine metabolic process"/>
    <property type="evidence" value="ECO:0007669"/>
    <property type="project" value="InterPro"/>
</dbReference>
<dbReference type="PRINTS" id="PR00096">
    <property type="entry name" value="GATASE"/>
</dbReference>
<keyword evidence="14" id="KW-0934">Plastid</keyword>
<comment type="pathway">
    <text evidence="1 12">Pyrimidine metabolism; UMP biosynthesis via de novo pathway; (S)-dihydroorotate from bicarbonate: step 1/3.</text>
</comment>
<evidence type="ECO:0000259" key="13">
    <source>
        <dbReference type="SMART" id="SM01097"/>
    </source>
</evidence>
<dbReference type="GO" id="GO:0004359">
    <property type="term" value="F:glutaminase activity"/>
    <property type="evidence" value="ECO:0007669"/>
    <property type="project" value="RHEA"/>
</dbReference>
<dbReference type="InterPro" id="IPR002474">
    <property type="entry name" value="CarbamoylP_synth_ssu_N"/>
</dbReference>
<protein>
    <recommendedName>
        <fullName evidence="12">Carbamoyl phosphate synthase small chain</fullName>
        <ecNumber evidence="12">6.3.5.5</ecNumber>
    </recommendedName>
    <alternativeName>
        <fullName evidence="12">Carbamoyl phosphate synthetase glutamine chain</fullName>
    </alternativeName>
</protein>
<evidence type="ECO:0000256" key="3">
    <source>
        <dbReference type="ARBA" id="ARBA00007800"/>
    </source>
</evidence>
<organism evidence="14">
    <name type="scientific">Hommersandiophycus borowitzkae</name>
    <dbReference type="NCBI Taxonomy" id="268573"/>
    <lineage>
        <taxon>Eukaryota</taxon>
        <taxon>Rhodophyta</taxon>
        <taxon>Florideophyceae</taxon>
        <taxon>Nemaliophycidae</taxon>
        <taxon>Nemaliales</taxon>
        <taxon>Liagoraceae</taxon>
        <taxon>Hommersandiophycus</taxon>
    </lineage>
</organism>
<dbReference type="InterPro" id="IPR029062">
    <property type="entry name" value="Class_I_gatase-like"/>
</dbReference>
<keyword evidence="8 12" id="KW-0665">Pyrimidine biosynthesis</keyword>
<evidence type="ECO:0000256" key="8">
    <source>
        <dbReference type="ARBA" id="ARBA00022975"/>
    </source>
</evidence>
<comment type="subunit">
    <text evidence="12">Composed of two chains; the small (or glutamine) chain promotes the hydrolysis of glutamine to ammonia, which is used by the large (or ammonia) chain to synthesize carbamoyl phosphate. Tetramer of heterodimers (alpha,beta)4.</text>
</comment>
<comment type="similarity">
    <text evidence="3 12">Belongs to the CarA family.</text>
</comment>
<accession>A0A1G4NTZ6</accession>
<feature type="region of interest" description="CPSase" evidence="12">
    <location>
        <begin position="1"/>
        <end position="183"/>
    </location>
</feature>